<dbReference type="InterPro" id="IPR029044">
    <property type="entry name" value="Nucleotide-diphossugar_trans"/>
</dbReference>
<feature type="domain" description="Glycosyltransferase 2-like" evidence="11">
    <location>
        <begin position="4"/>
        <end position="135"/>
    </location>
</feature>
<dbReference type="Gene3D" id="3.90.550.10">
    <property type="entry name" value="Spore Coat Polysaccharide Biosynthesis Protein SpsA, Chain A"/>
    <property type="match status" value="1"/>
</dbReference>
<dbReference type="Pfam" id="PF00535">
    <property type="entry name" value="Glycos_transf_2"/>
    <property type="match status" value="1"/>
</dbReference>
<proteinExistence type="inferred from homology"/>
<dbReference type="PANTHER" id="PTHR48090:SF10">
    <property type="entry name" value="GLUCOSYL-3-PHOSPHOGLYCERATE SYNTHASE"/>
    <property type="match status" value="1"/>
</dbReference>
<dbReference type="Proteomes" id="UP000249341">
    <property type="component" value="Unassembled WGS sequence"/>
</dbReference>
<evidence type="ECO:0000256" key="4">
    <source>
        <dbReference type="ARBA" id="ARBA00022676"/>
    </source>
</evidence>
<evidence type="ECO:0000256" key="10">
    <source>
        <dbReference type="ARBA" id="ARBA00048997"/>
    </source>
</evidence>
<keyword evidence="5 12" id="KW-0808">Transferase</keyword>
<evidence type="ECO:0000256" key="3">
    <source>
        <dbReference type="ARBA" id="ARBA00006739"/>
    </source>
</evidence>
<dbReference type="EC" id="2.4.1.266" evidence="7"/>
<evidence type="ECO:0000313" key="12">
    <source>
        <dbReference type="EMBL" id="RAK25839.1"/>
    </source>
</evidence>
<comment type="similarity">
    <text evidence="3">Belongs to the glycosyltransferase 2 family.</text>
</comment>
<comment type="cofactor">
    <cofactor evidence="1">
        <name>Mn(2+)</name>
        <dbReference type="ChEBI" id="CHEBI:29035"/>
    </cofactor>
</comment>
<gene>
    <name evidence="12" type="ORF">B0I29_13048</name>
</gene>
<reference evidence="12 13" key="1">
    <citation type="submission" date="2018-06" db="EMBL/GenBank/DDBJ databases">
        <title>Genomic Encyclopedia of Type Strains, Phase III (KMG-III): the genomes of soil and plant-associated and newly described type strains.</title>
        <authorList>
            <person name="Whitman W."/>
        </authorList>
    </citation>
    <scope>NUCLEOTIDE SEQUENCE [LARGE SCALE GENOMIC DNA]</scope>
    <source>
        <strain evidence="12 13">CGMCC 4.7090</strain>
    </source>
</reference>
<evidence type="ECO:0000259" key="11">
    <source>
        <dbReference type="Pfam" id="PF00535"/>
    </source>
</evidence>
<protein>
    <recommendedName>
        <fullName evidence="8">Glucosyl-3-phosphoglycerate synthase</fullName>
        <ecNumber evidence="7">2.4.1.266</ecNumber>
    </recommendedName>
</protein>
<keyword evidence="6" id="KW-0460">Magnesium</keyword>
<evidence type="ECO:0000313" key="13">
    <source>
        <dbReference type="Proteomes" id="UP000249341"/>
    </source>
</evidence>
<evidence type="ECO:0000256" key="6">
    <source>
        <dbReference type="ARBA" id="ARBA00022842"/>
    </source>
</evidence>
<evidence type="ECO:0000256" key="5">
    <source>
        <dbReference type="ARBA" id="ARBA00022679"/>
    </source>
</evidence>
<comment type="catalytic activity">
    <reaction evidence="9">
        <text>(2R)-3-phosphoglycerate + UDP-alpha-D-glucose = (2R)-2-O-(alpha-D-glucopyranosyl)-3-phospho-glycerate + UDP + H(+)</text>
        <dbReference type="Rhea" id="RHEA:31319"/>
        <dbReference type="ChEBI" id="CHEBI:15378"/>
        <dbReference type="ChEBI" id="CHEBI:58223"/>
        <dbReference type="ChEBI" id="CHEBI:58272"/>
        <dbReference type="ChEBI" id="CHEBI:58885"/>
        <dbReference type="ChEBI" id="CHEBI:62600"/>
        <dbReference type="EC" id="2.4.1.266"/>
    </reaction>
    <physiologicalReaction direction="left-to-right" evidence="9">
        <dbReference type="Rhea" id="RHEA:31320"/>
    </physiologicalReaction>
</comment>
<evidence type="ECO:0000256" key="1">
    <source>
        <dbReference type="ARBA" id="ARBA00001936"/>
    </source>
</evidence>
<organism evidence="12 13">
    <name type="scientific">Actinoplanes lutulentus</name>
    <dbReference type="NCBI Taxonomy" id="1287878"/>
    <lineage>
        <taxon>Bacteria</taxon>
        <taxon>Bacillati</taxon>
        <taxon>Actinomycetota</taxon>
        <taxon>Actinomycetes</taxon>
        <taxon>Micromonosporales</taxon>
        <taxon>Micromonosporaceae</taxon>
        <taxon>Actinoplanes</taxon>
    </lineage>
</organism>
<comment type="cofactor">
    <cofactor evidence="2">
        <name>Mg(2+)</name>
        <dbReference type="ChEBI" id="CHEBI:18420"/>
    </cofactor>
</comment>
<comment type="catalytic activity">
    <reaction evidence="10">
        <text>an NDP-alpha-D-glucose + (2R)-3-phosphoglycerate = (2R)-2-O-(alpha-D-glucopyranosyl)-3-phospho-glycerate + a ribonucleoside 5'-diphosphate + H(+)</text>
        <dbReference type="Rhea" id="RHEA:47244"/>
        <dbReference type="ChEBI" id="CHEBI:15378"/>
        <dbReference type="ChEBI" id="CHEBI:57930"/>
        <dbReference type="ChEBI" id="CHEBI:58272"/>
        <dbReference type="ChEBI" id="CHEBI:62600"/>
        <dbReference type="ChEBI" id="CHEBI:76533"/>
        <dbReference type="EC" id="2.4.1.266"/>
    </reaction>
    <physiologicalReaction direction="left-to-right" evidence="10">
        <dbReference type="Rhea" id="RHEA:47245"/>
    </physiologicalReaction>
</comment>
<evidence type="ECO:0000256" key="2">
    <source>
        <dbReference type="ARBA" id="ARBA00001946"/>
    </source>
</evidence>
<keyword evidence="4" id="KW-0328">Glycosyltransferase</keyword>
<evidence type="ECO:0000256" key="9">
    <source>
        <dbReference type="ARBA" id="ARBA00048689"/>
    </source>
</evidence>
<comment type="caution">
    <text evidence="12">The sequence shown here is derived from an EMBL/GenBank/DDBJ whole genome shotgun (WGS) entry which is preliminary data.</text>
</comment>
<dbReference type="InterPro" id="IPR001173">
    <property type="entry name" value="Glyco_trans_2-like"/>
</dbReference>
<accession>A0A327YX88</accession>
<dbReference type="PANTHER" id="PTHR48090">
    <property type="entry name" value="UNDECAPRENYL-PHOSPHATE 4-DEOXY-4-FORMAMIDO-L-ARABINOSE TRANSFERASE-RELATED"/>
    <property type="match status" value="1"/>
</dbReference>
<evidence type="ECO:0000256" key="7">
    <source>
        <dbReference type="ARBA" id="ARBA00039022"/>
    </source>
</evidence>
<dbReference type="EMBL" id="QLMJ01000030">
    <property type="protein sequence ID" value="RAK25839.1"/>
    <property type="molecule type" value="Genomic_DNA"/>
</dbReference>
<dbReference type="GO" id="GO:0016757">
    <property type="term" value="F:glycosyltransferase activity"/>
    <property type="evidence" value="ECO:0007669"/>
    <property type="project" value="UniProtKB-KW"/>
</dbReference>
<sequence length="302" mass="32429">MRISVIMPAFNEEAGISTVLGALTESSDFGPDVEIIVAANGCTDRTAVVARSFGVRVIEIPTPSKTAALNAADPVATGDVVVYMDADVPADMRLIRLLAAAVREPGVGAAVPRPVVDASVSSWPVRSFYAINARLPVFKGRLFGRGVVAVSREARSRFASFPEITADDMFLDASVPAAEKVEVGATVRVMAPRTAGDLIRRVARARDGNAEFWRYVEATPGFSPDPVAGPSATSWLRDVLLKAPWLLPSAVVYVSIILLAERKRRSKTWDVRSGWGRTTPATVAVKVPGQRQPVEDRANQLH</sequence>
<dbReference type="InterPro" id="IPR050256">
    <property type="entry name" value="Glycosyltransferase_2"/>
</dbReference>
<keyword evidence="13" id="KW-1185">Reference proteome</keyword>
<dbReference type="AlphaFoldDB" id="A0A327YX88"/>
<evidence type="ECO:0000256" key="8">
    <source>
        <dbReference type="ARBA" id="ARBA00040894"/>
    </source>
</evidence>
<name>A0A327YX88_9ACTN</name>
<dbReference type="SUPFAM" id="SSF53448">
    <property type="entry name" value="Nucleotide-diphospho-sugar transferases"/>
    <property type="match status" value="1"/>
</dbReference>